<dbReference type="Gene3D" id="1.10.10.10">
    <property type="entry name" value="Winged helix-like DNA-binding domain superfamily/Winged helix DNA-binding domain"/>
    <property type="match status" value="1"/>
</dbReference>
<evidence type="ECO:0000256" key="2">
    <source>
        <dbReference type="ARBA" id="ARBA00023125"/>
    </source>
</evidence>
<keyword evidence="3" id="KW-0804">Transcription</keyword>
<dbReference type="InterPro" id="IPR036388">
    <property type="entry name" value="WH-like_DNA-bd_sf"/>
</dbReference>
<dbReference type="PROSITE" id="PS50995">
    <property type="entry name" value="HTH_MARR_2"/>
    <property type="match status" value="1"/>
</dbReference>
<dbReference type="GO" id="GO:0006950">
    <property type="term" value="P:response to stress"/>
    <property type="evidence" value="ECO:0007669"/>
    <property type="project" value="TreeGrafter"/>
</dbReference>
<sequence length="157" mass="17372">MEPKSDFQRALTSQLFTAARLWRKLVDQALIEHGISEACAAPLLWISRLGDGVRQTALAEHIGIESPSLVRLLDQLEALDMVVRKDDPLDRRAKGLWLTPAGVELAARIEAVLDRERARVLGDISETELEMAFRVLDVFQQRCGDALQGGGKKEGGQ</sequence>
<dbReference type="InterPro" id="IPR000835">
    <property type="entry name" value="HTH_MarR-typ"/>
</dbReference>
<proteinExistence type="predicted"/>
<reference evidence="5 6" key="1">
    <citation type="submission" date="2016-09" db="EMBL/GenBank/DDBJ databases">
        <title>Rhizobium oryziradicis sp. nov., isolated from the root of rice.</title>
        <authorList>
            <person name="Zhao J."/>
            <person name="Zhang X."/>
        </authorList>
    </citation>
    <scope>NUCLEOTIDE SEQUENCE [LARGE SCALE GENOMIC DNA]</scope>
    <source>
        <strain evidence="5 6">N19</strain>
    </source>
</reference>
<dbReference type="Proteomes" id="UP000186894">
    <property type="component" value="Unassembled WGS sequence"/>
</dbReference>
<dbReference type="OrthoDB" id="7427954at2"/>
<dbReference type="PANTHER" id="PTHR33164:SF64">
    <property type="entry name" value="TRANSCRIPTIONAL REGULATOR SLYA"/>
    <property type="match status" value="1"/>
</dbReference>
<keyword evidence="1" id="KW-0805">Transcription regulation</keyword>
<dbReference type="EMBL" id="MKIM01000022">
    <property type="protein sequence ID" value="OLP46267.1"/>
    <property type="molecule type" value="Genomic_DNA"/>
</dbReference>
<feature type="domain" description="HTH marR-type" evidence="4">
    <location>
        <begin position="8"/>
        <end position="141"/>
    </location>
</feature>
<evidence type="ECO:0000313" key="5">
    <source>
        <dbReference type="EMBL" id="OLP46267.1"/>
    </source>
</evidence>
<protein>
    <submittedName>
        <fullName evidence="5">MarR family transcriptional regulator</fullName>
    </submittedName>
</protein>
<keyword evidence="2" id="KW-0238">DNA-binding</keyword>
<organism evidence="5 6">
    <name type="scientific">Rhizobium oryziradicis</name>
    <dbReference type="NCBI Taxonomy" id="1867956"/>
    <lineage>
        <taxon>Bacteria</taxon>
        <taxon>Pseudomonadati</taxon>
        <taxon>Pseudomonadota</taxon>
        <taxon>Alphaproteobacteria</taxon>
        <taxon>Hyphomicrobiales</taxon>
        <taxon>Rhizobiaceae</taxon>
        <taxon>Rhizobium/Agrobacterium group</taxon>
        <taxon>Rhizobium</taxon>
    </lineage>
</organism>
<dbReference type="InterPro" id="IPR039422">
    <property type="entry name" value="MarR/SlyA-like"/>
</dbReference>
<comment type="caution">
    <text evidence="5">The sequence shown here is derived from an EMBL/GenBank/DDBJ whole genome shotgun (WGS) entry which is preliminary data.</text>
</comment>
<gene>
    <name evidence="5" type="ORF">BJF95_03020</name>
</gene>
<name>A0A1Q8ZWA6_9HYPH</name>
<evidence type="ECO:0000256" key="3">
    <source>
        <dbReference type="ARBA" id="ARBA00023163"/>
    </source>
</evidence>
<evidence type="ECO:0000259" key="4">
    <source>
        <dbReference type="PROSITE" id="PS50995"/>
    </source>
</evidence>
<dbReference type="SMART" id="SM00347">
    <property type="entry name" value="HTH_MARR"/>
    <property type="match status" value="1"/>
</dbReference>
<evidence type="ECO:0000313" key="6">
    <source>
        <dbReference type="Proteomes" id="UP000186894"/>
    </source>
</evidence>
<dbReference type="RefSeq" id="WP_075638387.1">
    <property type="nucleotide sequence ID" value="NZ_MKIM01000022.1"/>
</dbReference>
<dbReference type="SUPFAM" id="SSF46785">
    <property type="entry name" value="Winged helix' DNA-binding domain"/>
    <property type="match status" value="1"/>
</dbReference>
<dbReference type="Pfam" id="PF12802">
    <property type="entry name" value="MarR_2"/>
    <property type="match status" value="1"/>
</dbReference>
<dbReference type="PANTHER" id="PTHR33164">
    <property type="entry name" value="TRANSCRIPTIONAL REGULATOR, MARR FAMILY"/>
    <property type="match status" value="1"/>
</dbReference>
<accession>A0A1Q8ZWA6</accession>
<dbReference type="AlphaFoldDB" id="A0A1Q8ZWA6"/>
<dbReference type="InterPro" id="IPR036390">
    <property type="entry name" value="WH_DNA-bd_sf"/>
</dbReference>
<keyword evidence="6" id="KW-1185">Reference proteome</keyword>
<dbReference type="GO" id="GO:0003700">
    <property type="term" value="F:DNA-binding transcription factor activity"/>
    <property type="evidence" value="ECO:0007669"/>
    <property type="project" value="InterPro"/>
</dbReference>
<dbReference type="STRING" id="1867956.BJF95_03020"/>
<evidence type="ECO:0000256" key="1">
    <source>
        <dbReference type="ARBA" id="ARBA00023015"/>
    </source>
</evidence>
<dbReference type="PRINTS" id="PR00598">
    <property type="entry name" value="HTHMARR"/>
</dbReference>
<dbReference type="GO" id="GO:0003677">
    <property type="term" value="F:DNA binding"/>
    <property type="evidence" value="ECO:0007669"/>
    <property type="project" value="UniProtKB-KW"/>
</dbReference>